<evidence type="ECO:0000256" key="1">
    <source>
        <dbReference type="ARBA" id="ARBA00004429"/>
    </source>
</evidence>
<feature type="transmembrane region" description="Helical" evidence="8">
    <location>
        <begin position="87"/>
        <end position="109"/>
    </location>
</feature>
<dbReference type="PROSITE" id="PS50928">
    <property type="entry name" value="ABC_TM1"/>
    <property type="match status" value="2"/>
</dbReference>
<reference evidence="10" key="2">
    <citation type="submission" date="2020-01" db="EMBL/GenBank/DDBJ databases">
        <authorList>
            <person name="Hornung B."/>
        </authorList>
    </citation>
    <scope>NUCLEOTIDE SEQUENCE</scope>
    <source>
        <strain evidence="10">PacBioINE</strain>
    </source>
</reference>
<keyword evidence="7 8" id="KW-0472">Membrane</keyword>
<dbReference type="PANTHER" id="PTHR43357:SF3">
    <property type="entry name" value="FE(3+)-TRANSPORT SYSTEM PERMEASE PROTEIN FBPB 2"/>
    <property type="match status" value="1"/>
</dbReference>
<comment type="subcellular location">
    <subcellularLocation>
        <location evidence="1">Cell inner membrane</location>
        <topology evidence="1">Multi-pass membrane protein</topology>
    </subcellularLocation>
    <subcellularLocation>
        <location evidence="8">Cell membrane</location>
        <topology evidence="8">Multi-pass membrane protein</topology>
    </subcellularLocation>
</comment>
<dbReference type="CDD" id="cd06261">
    <property type="entry name" value="TM_PBP2"/>
    <property type="match status" value="2"/>
</dbReference>
<dbReference type="InterPro" id="IPR000515">
    <property type="entry name" value="MetI-like"/>
</dbReference>
<keyword evidence="4" id="KW-0997">Cell inner membrane</keyword>
<dbReference type="KEGG" id="aacx:DEACI_2391"/>
<gene>
    <name evidence="10" type="ORF">DEACI_2391</name>
    <name evidence="11" type="ORF">DEACI_3541</name>
</gene>
<feature type="transmembrane region" description="Helical" evidence="8">
    <location>
        <begin position="30"/>
        <end position="53"/>
    </location>
</feature>
<name>A0A8S0VX94_9FIRM</name>
<dbReference type="EMBL" id="CDGJ01000110">
    <property type="protein sequence ID" value="CEJ09058.1"/>
    <property type="molecule type" value="Genomic_DNA"/>
</dbReference>
<dbReference type="SUPFAM" id="SSF161098">
    <property type="entry name" value="MetI-like"/>
    <property type="match status" value="2"/>
</dbReference>
<dbReference type="Gene3D" id="1.10.3720.10">
    <property type="entry name" value="MetI-like"/>
    <property type="match status" value="2"/>
</dbReference>
<feature type="transmembrane region" description="Helical" evidence="8">
    <location>
        <begin position="318"/>
        <end position="342"/>
    </location>
</feature>
<proteinExistence type="inferred from homology"/>
<evidence type="ECO:0000256" key="4">
    <source>
        <dbReference type="ARBA" id="ARBA00022519"/>
    </source>
</evidence>
<reference evidence="11" key="1">
    <citation type="submission" date="2014-11" db="EMBL/GenBank/DDBJ databases">
        <authorList>
            <person name="Hornung B.V."/>
        </authorList>
    </citation>
    <scope>NUCLEOTIDE SEQUENCE</scope>
    <source>
        <strain evidence="11">INE</strain>
    </source>
</reference>
<sequence length="596" mass="63922">MITSSNKAEHTKAEHIGSRLRHWGSGAGDVPGAILLVVLIAYPLATLLGQALLPHLFSKPMSLLPSLAPLRSVFGSKLNLEALVNSLSIGLAEAVLAIALGSFSALALARVPRKVGVVLDAFIWVVFFVPSYVIAQGWVILMQDKGILAQLTGLPNGWSAWFFTRFGLVLIMGLRYFPYVHFGMQEALLHINQDLVQAGRAAGAGRRQIMTKIILPLLTPAWLAGGSIAFAEGFGDFGIAAAITPQAHIPMATYQIYASLSEAPVNYPAAAGMSMVVVLVTAAAIVLQFWWLKKRNYNTLSSAASRDPAGGSNRRSMAVGVAALLFVALFLPLGATLCASLWKTWSGGMSAGNWTLSHYFRALRLGGDGWQALGRSLEYSLVTAFLTMSMALVVGFQMSFKDSRLSRLLNILTMSVIAVPGIVLAASFIFAWNAVWLIPIHLVLYGTPVCLAMAYIASSLPYAIRLEVGAMSQLPANILKAAESFGARNRTVIRKIVLPLVRGTAISTFFMTFTGVMFELPASSLLYPPGQPTFSVLIQSKFDNFDWSGGAALTVIGLVVVFAAYGLGRCLVYYSARVRAEKAQQADRDMVPAAGG</sequence>
<feature type="transmembrane region" description="Helical" evidence="8">
    <location>
        <begin position="436"/>
        <end position="457"/>
    </location>
</feature>
<dbReference type="InterPro" id="IPR035906">
    <property type="entry name" value="MetI-like_sf"/>
</dbReference>
<dbReference type="GO" id="GO:0005886">
    <property type="term" value="C:plasma membrane"/>
    <property type="evidence" value="ECO:0007669"/>
    <property type="project" value="UniProtKB-SubCell"/>
</dbReference>
<feature type="transmembrane region" description="Helical" evidence="8">
    <location>
        <begin position="379"/>
        <end position="396"/>
    </location>
</feature>
<accession>A0A8S0VX94</accession>
<dbReference type="Proteomes" id="UP000836597">
    <property type="component" value="Chromosome"/>
</dbReference>
<feature type="domain" description="ABC transmembrane type-1" evidence="9">
    <location>
        <begin position="373"/>
        <end position="568"/>
    </location>
</feature>
<keyword evidence="12" id="KW-1185">Reference proteome</keyword>
<comment type="similarity">
    <text evidence="8">Belongs to the binding-protein-dependent transport system permease family.</text>
</comment>
<keyword evidence="3" id="KW-1003">Cell membrane</keyword>
<evidence type="ECO:0000313" key="11">
    <source>
        <dbReference type="EMBL" id="CEJ09058.1"/>
    </source>
</evidence>
<feature type="transmembrane region" description="Helical" evidence="8">
    <location>
        <begin position="121"/>
        <end position="140"/>
    </location>
</feature>
<keyword evidence="2 8" id="KW-0813">Transport</keyword>
<dbReference type="RefSeq" id="WP_240985212.1">
    <property type="nucleotide sequence ID" value="NZ_CDGJ01000110.1"/>
</dbReference>
<feature type="transmembrane region" description="Helical" evidence="8">
    <location>
        <begin position="269"/>
        <end position="292"/>
    </location>
</feature>
<keyword evidence="5 8" id="KW-0812">Transmembrane</keyword>
<evidence type="ECO:0000256" key="6">
    <source>
        <dbReference type="ARBA" id="ARBA00022989"/>
    </source>
</evidence>
<evidence type="ECO:0000256" key="2">
    <source>
        <dbReference type="ARBA" id="ARBA00022448"/>
    </source>
</evidence>
<dbReference type="EMBL" id="LR746496">
    <property type="protein sequence ID" value="CAA7601723.1"/>
    <property type="molecule type" value="Genomic_DNA"/>
</dbReference>
<dbReference type="Proteomes" id="UP001071230">
    <property type="component" value="Unassembled WGS sequence"/>
</dbReference>
<feature type="transmembrane region" description="Helical" evidence="8">
    <location>
        <begin position="408"/>
        <end position="430"/>
    </location>
</feature>
<evidence type="ECO:0000256" key="3">
    <source>
        <dbReference type="ARBA" id="ARBA00022475"/>
    </source>
</evidence>
<feature type="transmembrane region" description="Helical" evidence="8">
    <location>
        <begin position="160"/>
        <end position="177"/>
    </location>
</feature>
<dbReference type="Pfam" id="PF00528">
    <property type="entry name" value="BPD_transp_1"/>
    <property type="match status" value="2"/>
</dbReference>
<dbReference type="PANTHER" id="PTHR43357">
    <property type="entry name" value="INNER MEMBRANE ABC TRANSPORTER PERMEASE PROTEIN YDCV"/>
    <property type="match status" value="1"/>
</dbReference>
<feature type="transmembrane region" description="Helical" evidence="8">
    <location>
        <begin position="213"/>
        <end position="231"/>
    </location>
</feature>
<keyword evidence="6 8" id="KW-1133">Transmembrane helix</keyword>
<evidence type="ECO:0000256" key="7">
    <source>
        <dbReference type="ARBA" id="ARBA00023136"/>
    </source>
</evidence>
<dbReference type="GO" id="GO:0055085">
    <property type="term" value="P:transmembrane transport"/>
    <property type="evidence" value="ECO:0007669"/>
    <property type="project" value="InterPro"/>
</dbReference>
<protein>
    <submittedName>
        <fullName evidence="11">ABC-type Fe3+ transport system, permease component</fullName>
    </submittedName>
    <submittedName>
        <fullName evidence="10">Binding-protein-dependent transport system inner membrane component</fullName>
    </submittedName>
</protein>
<feature type="domain" description="ABC transmembrane type-1" evidence="9">
    <location>
        <begin position="83"/>
        <end position="288"/>
    </location>
</feature>
<evidence type="ECO:0000259" key="9">
    <source>
        <dbReference type="PROSITE" id="PS50928"/>
    </source>
</evidence>
<evidence type="ECO:0000313" key="12">
    <source>
        <dbReference type="Proteomes" id="UP001071230"/>
    </source>
</evidence>
<evidence type="ECO:0000256" key="8">
    <source>
        <dbReference type="RuleBase" id="RU363032"/>
    </source>
</evidence>
<feature type="transmembrane region" description="Helical" evidence="8">
    <location>
        <begin position="496"/>
        <end position="518"/>
    </location>
</feature>
<evidence type="ECO:0000256" key="5">
    <source>
        <dbReference type="ARBA" id="ARBA00022692"/>
    </source>
</evidence>
<evidence type="ECO:0000313" key="10">
    <source>
        <dbReference type="EMBL" id="CAA7601723.1"/>
    </source>
</evidence>
<feature type="transmembrane region" description="Helical" evidence="8">
    <location>
        <begin position="551"/>
        <end position="574"/>
    </location>
</feature>
<organism evidence="10">
    <name type="scientific">Acididesulfobacillus acetoxydans</name>
    <dbReference type="NCBI Taxonomy" id="1561005"/>
    <lineage>
        <taxon>Bacteria</taxon>
        <taxon>Bacillati</taxon>
        <taxon>Bacillota</taxon>
        <taxon>Clostridia</taxon>
        <taxon>Eubacteriales</taxon>
        <taxon>Peptococcaceae</taxon>
        <taxon>Acididesulfobacillus</taxon>
    </lineage>
</organism>
<dbReference type="AlphaFoldDB" id="A0A8S0VX94"/>